<dbReference type="CDD" id="cd06261">
    <property type="entry name" value="TM_PBP2"/>
    <property type="match status" value="1"/>
</dbReference>
<feature type="transmembrane region" description="Helical" evidence="7">
    <location>
        <begin position="223"/>
        <end position="247"/>
    </location>
</feature>
<dbReference type="GO" id="GO:0055085">
    <property type="term" value="P:transmembrane transport"/>
    <property type="evidence" value="ECO:0007669"/>
    <property type="project" value="InterPro"/>
</dbReference>
<dbReference type="Proteomes" id="UP000287908">
    <property type="component" value="Unassembled WGS sequence"/>
</dbReference>
<evidence type="ECO:0000256" key="2">
    <source>
        <dbReference type="ARBA" id="ARBA00022448"/>
    </source>
</evidence>
<dbReference type="InterPro" id="IPR035906">
    <property type="entry name" value="MetI-like_sf"/>
</dbReference>
<evidence type="ECO:0000256" key="4">
    <source>
        <dbReference type="ARBA" id="ARBA00022692"/>
    </source>
</evidence>
<dbReference type="OrthoDB" id="7852521at2"/>
<comment type="subcellular location">
    <subcellularLocation>
        <location evidence="1 7">Cell membrane</location>
        <topology evidence="1 7">Multi-pass membrane protein</topology>
    </subcellularLocation>
</comment>
<dbReference type="RefSeq" id="WP_126783281.1">
    <property type="nucleotide sequence ID" value="NZ_PIQF01000001.1"/>
</dbReference>
<evidence type="ECO:0000256" key="5">
    <source>
        <dbReference type="ARBA" id="ARBA00022989"/>
    </source>
</evidence>
<gene>
    <name evidence="9" type="ORF">CWI81_00450</name>
</gene>
<feature type="transmembrane region" description="Helical" evidence="7">
    <location>
        <begin position="390"/>
        <end position="412"/>
    </location>
</feature>
<proteinExistence type="inferred from homology"/>
<keyword evidence="2 7" id="KW-0813">Transport</keyword>
<dbReference type="EMBL" id="PIQF01000001">
    <property type="protein sequence ID" value="RUO77010.1"/>
    <property type="molecule type" value="Genomic_DNA"/>
</dbReference>
<evidence type="ECO:0000256" key="1">
    <source>
        <dbReference type="ARBA" id="ARBA00004651"/>
    </source>
</evidence>
<keyword evidence="5 7" id="KW-1133">Transmembrane helix</keyword>
<protein>
    <submittedName>
        <fullName evidence="9">ABC transporter permease</fullName>
    </submittedName>
</protein>
<evidence type="ECO:0000256" key="3">
    <source>
        <dbReference type="ARBA" id="ARBA00022475"/>
    </source>
</evidence>
<feature type="transmembrane region" description="Helical" evidence="7">
    <location>
        <begin position="492"/>
        <end position="512"/>
    </location>
</feature>
<keyword evidence="6 7" id="KW-0472">Membrane</keyword>
<feature type="transmembrane region" description="Helical" evidence="7">
    <location>
        <begin position="268"/>
        <end position="301"/>
    </location>
</feature>
<organism evidence="9 10">
    <name type="scientific">Idiomarina seosinensis</name>
    <dbReference type="NCBI Taxonomy" id="281739"/>
    <lineage>
        <taxon>Bacteria</taxon>
        <taxon>Pseudomonadati</taxon>
        <taxon>Pseudomonadota</taxon>
        <taxon>Gammaproteobacteria</taxon>
        <taxon>Alteromonadales</taxon>
        <taxon>Idiomarinaceae</taxon>
        <taxon>Idiomarina</taxon>
    </lineage>
</organism>
<sequence length="522" mass="58492">MVRAFSVIAQLLLVALPLLLVMPSLFQFSGGSIQPWLEPLFSSLLLTITTTLLAAYLALQAAQYSLVRFSRLTAILSLPHVAFAVGLMFLLSPSGYLVRIIEAVTGWLPSPPVGWPLPEKSMVTLTLVLVAKEVPFLLLMIAAQLRQLPYQRWLLQAQSLGWSRSRSWWLIVVPALLPRLKFPLAAIAIYTVSVVDIPLLVGPNTPGVLAMVIFEQQYQFNQAGSIMVGVGLLIAAGVLLLAFNAASIRMFLRFSQRQRRVKTKSPRFGWTAGISVRSVLVVVSWLVLALLLLHSIAGGWFYPDLVPNNWQWQRWVKEWPYIQPLLWTSFWLAVVSALLGLIAAVAVLEWQRQRQQRQLKVWPLLMLLIPQLVLVLGWQQSFGQGSQGPALVWSHTVFCFPYAYLVLHGAWVNYDERWLYQAQSLGYSYWQSWWRILLPMLKAPLLMAFAVAFSVSIAQYLPTQWLAGGTLPTLTTETVSIAAGGDWRLASVYALMQAALPMLVLLGLIFFVDDIRLTDAAD</sequence>
<evidence type="ECO:0000256" key="7">
    <source>
        <dbReference type="RuleBase" id="RU363032"/>
    </source>
</evidence>
<accession>A0A432ZGR2</accession>
<dbReference type="Gene3D" id="1.10.3720.10">
    <property type="entry name" value="MetI-like"/>
    <property type="match status" value="2"/>
</dbReference>
<keyword evidence="3" id="KW-1003">Cell membrane</keyword>
<dbReference type="AlphaFoldDB" id="A0A432ZGR2"/>
<evidence type="ECO:0000256" key="6">
    <source>
        <dbReference type="ARBA" id="ARBA00023136"/>
    </source>
</evidence>
<dbReference type="GO" id="GO:0005886">
    <property type="term" value="C:plasma membrane"/>
    <property type="evidence" value="ECO:0007669"/>
    <property type="project" value="UniProtKB-SubCell"/>
</dbReference>
<evidence type="ECO:0000259" key="8">
    <source>
        <dbReference type="PROSITE" id="PS50928"/>
    </source>
</evidence>
<feature type="transmembrane region" description="Helical" evidence="7">
    <location>
        <begin position="80"/>
        <end position="101"/>
    </location>
</feature>
<feature type="transmembrane region" description="Helical" evidence="7">
    <location>
        <begin position="359"/>
        <end position="378"/>
    </location>
</feature>
<keyword evidence="4 7" id="KW-0812">Transmembrane</keyword>
<feature type="domain" description="ABC transmembrane type-1" evidence="8">
    <location>
        <begin position="36"/>
        <end position="245"/>
    </location>
</feature>
<comment type="similarity">
    <text evidence="7">Belongs to the binding-protein-dependent transport system permease family.</text>
</comment>
<feature type="transmembrane region" description="Helical" evidence="7">
    <location>
        <begin position="321"/>
        <end position="347"/>
    </location>
</feature>
<feature type="transmembrane region" description="Helical" evidence="7">
    <location>
        <begin position="433"/>
        <end position="461"/>
    </location>
</feature>
<evidence type="ECO:0000313" key="10">
    <source>
        <dbReference type="Proteomes" id="UP000287908"/>
    </source>
</evidence>
<reference evidence="9 10" key="1">
    <citation type="journal article" date="2011" name="Front. Microbiol.">
        <title>Genomic signatures of strain selection and enhancement in Bacillus atrophaeus var. globigii, a historical biowarfare simulant.</title>
        <authorList>
            <person name="Gibbons H.S."/>
            <person name="Broomall S.M."/>
            <person name="McNew L.A."/>
            <person name="Daligault H."/>
            <person name="Chapman C."/>
            <person name="Bruce D."/>
            <person name="Karavis M."/>
            <person name="Krepps M."/>
            <person name="McGregor P.A."/>
            <person name="Hong C."/>
            <person name="Park K.H."/>
            <person name="Akmal A."/>
            <person name="Feldman A."/>
            <person name="Lin J.S."/>
            <person name="Chang W.E."/>
            <person name="Higgs B.W."/>
            <person name="Demirev P."/>
            <person name="Lindquist J."/>
            <person name="Liem A."/>
            <person name="Fochler E."/>
            <person name="Read T.D."/>
            <person name="Tapia R."/>
            <person name="Johnson S."/>
            <person name="Bishop-Lilly K.A."/>
            <person name="Detter C."/>
            <person name="Han C."/>
            <person name="Sozhamannan S."/>
            <person name="Rosenzweig C.N."/>
            <person name="Skowronski E.W."/>
        </authorList>
    </citation>
    <scope>NUCLEOTIDE SEQUENCE [LARGE SCALE GENOMIC DNA]</scope>
    <source>
        <strain evidence="9 10">CL-SP19</strain>
    </source>
</reference>
<dbReference type="PROSITE" id="PS50928">
    <property type="entry name" value="ABC_TM1"/>
    <property type="match status" value="2"/>
</dbReference>
<name>A0A432ZGR2_9GAMM</name>
<feature type="domain" description="ABC transmembrane type-1" evidence="8">
    <location>
        <begin position="326"/>
        <end position="508"/>
    </location>
</feature>
<dbReference type="PANTHER" id="PTHR30183:SF6">
    <property type="entry name" value="INNER MEMBRANE ABC TRANSPORTER PERMEASE PROTEIN YNJC"/>
    <property type="match status" value="1"/>
</dbReference>
<keyword evidence="10" id="KW-1185">Reference proteome</keyword>
<evidence type="ECO:0000313" key="9">
    <source>
        <dbReference type="EMBL" id="RUO77010.1"/>
    </source>
</evidence>
<feature type="transmembrane region" description="Helical" evidence="7">
    <location>
        <begin position="40"/>
        <end position="59"/>
    </location>
</feature>
<dbReference type="PANTHER" id="PTHR30183">
    <property type="entry name" value="MOLYBDENUM TRANSPORT SYSTEM PERMEASE PROTEIN MODB"/>
    <property type="match status" value="1"/>
</dbReference>
<dbReference type="SUPFAM" id="SSF161098">
    <property type="entry name" value="MetI-like"/>
    <property type="match status" value="2"/>
</dbReference>
<dbReference type="InterPro" id="IPR000515">
    <property type="entry name" value="MetI-like"/>
</dbReference>
<dbReference type="Pfam" id="PF00528">
    <property type="entry name" value="BPD_transp_1"/>
    <property type="match status" value="1"/>
</dbReference>
<feature type="transmembrane region" description="Helical" evidence="7">
    <location>
        <begin position="121"/>
        <end position="143"/>
    </location>
</feature>
<comment type="caution">
    <text evidence="9">The sequence shown here is derived from an EMBL/GenBank/DDBJ whole genome shotgun (WGS) entry which is preliminary data.</text>
</comment>